<reference evidence="1" key="2">
    <citation type="submission" date="2006-01" db="EMBL/GenBank/DDBJ databases">
        <authorList>
            <person name="Genoscope"/>
        </authorList>
    </citation>
    <scope>NUCLEOTIDE SEQUENCE</scope>
</reference>
<dbReference type="AlphaFoldDB" id="Q1Q481"/>
<accession>Q1Q481</accession>
<dbReference type="Proteomes" id="UP000501926">
    <property type="component" value="Chromosome"/>
</dbReference>
<reference evidence="1" key="1">
    <citation type="journal article" date="2006" name="Nature">
        <title>Deciphering the evolution and metabolism of an anammox bacterium from a community genome.</title>
        <authorList>
            <person name="Strous M."/>
            <person name="Pelletier E."/>
            <person name="Mangenot S."/>
            <person name="Rattei T."/>
            <person name="Lehner A."/>
            <person name="Taylor M.W."/>
            <person name="Horn M."/>
            <person name="Daims H."/>
            <person name="Bartol-Mavel D."/>
            <person name="Wincker P."/>
            <person name="Barbe V."/>
            <person name="Fonknechten N."/>
            <person name="Vallenet D."/>
            <person name="Segurens B."/>
            <person name="Schenowitz-Truong C."/>
            <person name="Medigue C."/>
            <person name="Collingro A."/>
            <person name="Snel B."/>
            <person name="Dutilh B.E."/>
            <person name="OpDenCamp H.J.M."/>
            <person name="vanDerDrift C."/>
            <person name="Cirpus I."/>
            <person name="vanDePas-Schoonen K.T."/>
            <person name="Harhangi H.R."/>
            <person name="vanNiftrik L."/>
            <person name="Schmid M."/>
            <person name="Keltjens J."/>
            <person name="vanDeVossenberg J."/>
            <person name="Kartal B."/>
            <person name="Meier H."/>
            <person name="Frishman D."/>
            <person name="Huynen M.A."/>
            <person name="Mewes H."/>
            <person name="Weissenbach J."/>
            <person name="Jetten M.S.M."/>
            <person name="Wagner M."/>
            <person name="LePaslier D."/>
        </authorList>
    </citation>
    <scope>NUCLEOTIDE SEQUENCE</scope>
</reference>
<dbReference type="EMBL" id="CP049055">
    <property type="protein sequence ID" value="QII12801.1"/>
    <property type="molecule type" value="Genomic_DNA"/>
</dbReference>
<dbReference type="EMBL" id="CT573071">
    <property type="protein sequence ID" value="CAJ74821.1"/>
    <property type="molecule type" value="Genomic_DNA"/>
</dbReference>
<reference evidence="2 3" key="3">
    <citation type="submission" date="2020-02" db="EMBL/GenBank/DDBJ databases">
        <title>Newly sequenced genome of strain CSTR1 showed variability in Candidatus Kuenenia stuttgartiensis genomes.</title>
        <authorList>
            <person name="Ding C."/>
            <person name="Adrian L."/>
        </authorList>
    </citation>
    <scope>NUCLEOTIDE SEQUENCE [LARGE SCALE GENOMIC DNA]</scope>
    <source>
        <strain evidence="2 3">CSTR1</strain>
    </source>
</reference>
<name>Q1Q481_KUEST</name>
<sequence>MLRPLHYAASSDTRNIPHFTGLHTIAQILQKNAFLESYILSIHLSSVVRRLYNPDRVPNPVRVSTTVTFH</sequence>
<evidence type="ECO:0000313" key="3">
    <source>
        <dbReference type="Proteomes" id="UP000501926"/>
    </source>
</evidence>
<evidence type="ECO:0000313" key="1">
    <source>
        <dbReference type="EMBL" id="CAJ74821.1"/>
    </source>
</evidence>
<proteinExistence type="predicted"/>
<organism evidence="1">
    <name type="scientific">Kuenenia stuttgartiensis</name>
    <dbReference type="NCBI Taxonomy" id="174633"/>
    <lineage>
        <taxon>Bacteria</taxon>
        <taxon>Pseudomonadati</taxon>
        <taxon>Planctomycetota</taxon>
        <taxon>Candidatus Brocadiia</taxon>
        <taxon>Candidatus Brocadiales</taxon>
        <taxon>Candidatus Brocadiaceae</taxon>
        <taxon>Candidatus Kuenenia</taxon>
    </lineage>
</organism>
<protein>
    <submittedName>
        <fullName evidence="1">Uncharacterized protein</fullName>
    </submittedName>
</protein>
<evidence type="ECO:0000313" key="2">
    <source>
        <dbReference type="EMBL" id="QII12801.1"/>
    </source>
</evidence>
<gene>
    <name evidence="2" type="ORF">KsCSTR_34220</name>
    <name evidence="1" type="ORF">kuste4058</name>
</gene>